<feature type="region of interest" description="Disordered" evidence="1">
    <location>
        <begin position="1"/>
        <end position="22"/>
    </location>
</feature>
<gene>
    <name evidence="2" type="ORF">PROFUN_17164</name>
</gene>
<proteinExistence type="predicted"/>
<dbReference type="AlphaFoldDB" id="A0A2P6MM27"/>
<evidence type="ECO:0000256" key="1">
    <source>
        <dbReference type="SAM" id="MobiDB-lite"/>
    </source>
</evidence>
<organism evidence="2 3">
    <name type="scientific">Planoprotostelium fungivorum</name>
    <dbReference type="NCBI Taxonomy" id="1890364"/>
    <lineage>
        <taxon>Eukaryota</taxon>
        <taxon>Amoebozoa</taxon>
        <taxon>Evosea</taxon>
        <taxon>Variosea</taxon>
        <taxon>Cavosteliida</taxon>
        <taxon>Cavosteliaceae</taxon>
        <taxon>Planoprotostelium</taxon>
    </lineage>
</organism>
<reference evidence="2 3" key="1">
    <citation type="journal article" date="2018" name="Genome Biol. Evol.">
        <title>Multiple Roots of Fruiting Body Formation in Amoebozoa.</title>
        <authorList>
            <person name="Hillmann F."/>
            <person name="Forbes G."/>
            <person name="Novohradska S."/>
            <person name="Ferling I."/>
            <person name="Riege K."/>
            <person name="Groth M."/>
            <person name="Westermann M."/>
            <person name="Marz M."/>
            <person name="Spaller T."/>
            <person name="Winckler T."/>
            <person name="Schaap P."/>
            <person name="Glockner G."/>
        </authorList>
    </citation>
    <scope>NUCLEOTIDE SEQUENCE [LARGE SCALE GENOMIC DNA]</scope>
    <source>
        <strain evidence="2 3">Jena</strain>
    </source>
</reference>
<keyword evidence="3" id="KW-1185">Reference proteome</keyword>
<dbReference type="EMBL" id="MDYQ01000816">
    <property type="protein sequence ID" value="PRP72754.1"/>
    <property type="molecule type" value="Genomic_DNA"/>
</dbReference>
<protein>
    <submittedName>
        <fullName evidence="2">Uncharacterized protein</fullName>
    </submittedName>
</protein>
<dbReference type="Proteomes" id="UP000241769">
    <property type="component" value="Unassembled WGS sequence"/>
</dbReference>
<evidence type="ECO:0000313" key="3">
    <source>
        <dbReference type="Proteomes" id="UP000241769"/>
    </source>
</evidence>
<comment type="caution">
    <text evidence="2">The sequence shown here is derived from an EMBL/GenBank/DDBJ whole genome shotgun (WGS) entry which is preliminary data.</text>
</comment>
<sequence length="65" mass="7386">MSAQAPPVAAYAVDSDSEEEDGELHIYDDCNEIRRKIKAMLAQRNWRSELEFISAVYESQGTHGR</sequence>
<accession>A0A2P6MM27</accession>
<evidence type="ECO:0000313" key="2">
    <source>
        <dbReference type="EMBL" id="PRP72754.1"/>
    </source>
</evidence>
<name>A0A2P6MM27_9EUKA</name>
<feature type="non-terminal residue" evidence="2">
    <location>
        <position position="65"/>
    </location>
</feature>
<dbReference type="InParanoid" id="A0A2P6MM27"/>